<evidence type="ECO:0000256" key="6">
    <source>
        <dbReference type="ARBA" id="ARBA00022692"/>
    </source>
</evidence>
<dbReference type="EMBL" id="FNHF01000001">
    <property type="protein sequence ID" value="SDL73910.1"/>
    <property type="molecule type" value="Genomic_DNA"/>
</dbReference>
<evidence type="ECO:0000256" key="8">
    <source>
        <dbReference type="ARBA" id="ARBA00022989"/>
    </source>
</evidence>
<dbReference type="Proteomes" id="UP000182347">
    <property type="component" value="Unassembled WGS sequence"/>
</dbReference>
<evidence type="ECO:0000256" key="5">
    <source>
        <dbReference type="ARBA" id="ARBA00022500"/>
    </source>
</evidence>
<dbReference type="NCBIfam" id="NF005826">
    <property type="entry name" value="PRK07718.1"/>
    <property type="match status" value="1"/>
</dbReference>
<accession>A0A1G9MI13</accession>
<evidence type="ECO:0000313" key="12">
    <source>
        <dbReference type="Proteomes" id="UP000182347"/>
    </source>
</evidence>
<dbReference type="GO" id="GO:0071978">
    <property type="term" value="P:bacterial-type flagellum-dependent swarming motility"/>
    <property type="evidence" value="ECO:0007669"/>
    <property type="project" value="TreeGrafter"/>
</dbReference>
<keyword evidence="6" id="KW-0812">Transmembrane</keyword>
<comment type="similarity">
    <text evidence="3 10">Belongs to the FliL family.</text>
</comment>
<keyword evidence="5 10" id="KW-0145">Chemotaxis</keyword>
<dbReference type="AlphaFoldDB" id="A0A1G9MI13"/>
<evidence type="ECO:0000256" key="2">
    <source>
        <dbReference type="ARBA" id="ARBA00004162"/>
    </source>
</evidence>
<dbReference type="STRING" id="482461.SAMN05216244_0600"/>
<comment type="subcellular location">
    <subcellularLocation>
        <location evidence="2">Cell membrane</location>
        <topology evidence="2">Single-pass membrane protein</topology>
    </subcellularLocation>
</comment>
<keyword evidence="11" id="KW-0966">Cell projection</keyword>
<keyword evidence="9 10" id="KW-0472">Membrane</keyword>
<keyword evidence="11" id="KW-0969">Cilium</keyword>
<dbReference type="GO" id="GO:0005886">
    <property type="term" value="C:plasma membrane"/>
    <property type="evidence" value="ECO:0007669"/>
    <property type="project" value="UniProtKB-SubCell"/>
</dbReference>
<sequence>MFMGSKMLKVLIITLLVLIIGGAAGMVYVLNADGEEKESDEQSLDEIVENSFQTEEMSTDLEDGSFVRIQFQIVADSEKAKEEVEKRQFQVQNILIKELAKMDRDAFKTGITDLESLMKDKLNEVMQEGTIVNVYTIKKVLQ</sequence>
<reference evidence="12" key="1">
    <citation type="submission" date="2016-10" db="EMBL/GenBank/DDBJ databases">
        <authorList>
            <person name="Varghese N."/>
            <person name="Submissions S."/>
        </authorList>
    </citation>
    <scope>NUCLEOTIDE SEQUENCE [LARGE SCALE GENOMIC DNA]</scope>
    <source>
        <strain evidence="12">CGMCC 1.6199</strain>
    </source>
</reference>
<keyword evidence="11" id="KW-0282">Flagellum</keyword>
<organism evidence="11 12">
    <name type="scientific">Sediminibacillus halophilus</name>
    <dbReference type="NCBI Taxonomy" id="482461"/>
    <lineage>
        <taxon>Bacteria</taxon>
        <taxon>Bacillati</taxon>
        <taxon>Bacillota</taxon>
        <taxon>Bacilli</taxon>
        <taxon>Bacillales</taxon>
        <taxon>Bacillaceae</taxon>
        <taxon>Sediminibacillus</taxon>
    </lineage>
</organism>
<keyword evidence="7 10" id="KW-0283">Flagellar rotation</keyword>
<keyword evidence="4 10" id="KW-1003">Cell membrane</keyword>
<keyword evidence="12" id="KW-1185">Reference proteome</keyword>
<evidence type="ECO:0000256" key="1">
    <source>
        <dbReference type="ARBA" id="ARBA00002254"/>
    </source>
</evidence>
<comment type="function">
    <text evidence="1 10">Controls the rotational direction of flagella during chemotaxis.</text>
</comment>
<proteinExistence type="inferred from homology"/>
<dbReference type="GO" id="GO:0009425">
    <property type="term" value="C:bacterial-type flagellum basal body"/>
    <property type="evidence" value="ECO:0007669"/>
    <property type="project" value="InterPro"/>
</dbReference>
<dbReference type="Pfam" id="PF03748">
    <property type="entry name" value="FliL"/>
    <property type="match status" value="1"/>
</dbReference>
<protein>
    <recommendedName>
        <fullName evidence="10">Flagellar protein FliL</fullName>
    </recommendedName>
</protein>
<dbReference type="PANTHER" id="PTHR35091:SF2">
    <property type="entry name" value="FLAGELLAR PROTEIN FLIL"/>
    <property type="match status" value="1"/>
</dbReference>
<evidence type="ECO:0000256" key="4">
    <source>
        <dbReference type="ARBA" id="ARBA00022475"/>
    </source>
</evidence>
<dbReference type="InterPro" id="IPR005503">
    <property type="entry name" value="FliL"/>
</dbReference>
<name>A0A1G9MI13_9BACI</name>
<gene>
    <name evidence="11" type="ORF">SAMN05216244_0600</name>
</gene>
<evidence type="ECO:0000313" key="11">
    <source>
        <dbReference type="EMBL" id="SDL73910.1"/>
    </source>
</evidence>
<dbReference type="GO" id="GO:0006935">
    <property type="term" value="P:chemotaxis"/>
    <property type="evidence" value="ECO:0007669"/>
    <property type="project" value="UniProtKB-KW"/>
</dbReference>
<dbReference type="PANTHER" id="PTHR35091">
    <property type="entry name" value="FLAGELLAR PROTEIN FLIL"/>
    <property type="match status" value="1"/>
</dbReference>
<keyword evidence="8" id="KW-1133">Transmembrane helix</keyword>
<evidence type="ECO:0000256" key="9">
    <source>
        <dbReference type="ARBA" id="ARBA00023136"/>
    </source>
</evidence>
<evidence type="ECO:0000256" key="3">
    <source>
        <dbReference type="ARBA" id="ARBA00008281"/>
    </source>
</evidence>
<evidence type="ECO:0000256" key="10">
    <source>
        <dbReference type="RuleBase" id="RU364125"/>
    </source>
</evidence>
<evidence type="ECO:0000256" key="7">
    <source>
        <dbReference type="ARBA" id="ARBA00022779"/>
    </source>
</evidence>